<evidence type="ECO:0000313" key="3">
    <source>
        <dbReference type="Proteomes" id="UP000006437"/>
    </source>
</evidence>
<dbReference type="PANTHER" id="PTHR43267:SF1">
    <property type="entry name" value="TRNA THREONYLCARBAMOYLADENOSINE DEHYDRATASE"/>
    <property type="match status" value="1"/>
</dbReference>
<dbReference type="SUPFAM" id="SSF69572">
    <property type="entry name" value="Activating enzymes of the ubiquitin-like proteins"/>
    <property type="match status" value="1"/>
</dbReference>
<accession>G9X2Y1</accession>
<dbReference type="EMBL" id="AFZE01000056">
    <property type="protein sequence ID" value="EHL11201.1"/>
    <property type="molecule type" value="Genomic_DNA"/>
</dbReference>
<proteinExistence type="predicted"/>
<protein>
    <recommendedName>
        <fullName evidence="1">THIF-type NAD/FAD binding fold domain-containing protein</fullName>
    </recommendedName>
</protein>
<evidence type="ECO:0000259" key="1">
    <source>
        <dbReference type="Pfam" id="PF00899"/>
    </source>
</evidence>
<dbReference type="InterPro" id="IPR000594">
    <property type="entry name" value="ThiF_NAD_FAD-bd"/>
</dbReference>
<evidence type="ECO:0000313" key="2">
    <source>
        <dbReference type="EMBL" id="EHL11201.1"/>
    </source>
</evidence>
<dbReference type="BioCyc" id="EBAC796937-HMP:GMGH-740-MONOMER"/>
<feature type="domain" description="THIF-type NAD/FAD binding fold" evidence="1">
    <location>
        <begin position="13"/>
        <end position="230"/>
    </location>
</feature>
<dbReference type="CDD" id="cd00755">
    <property type="entry name" value="YgdL_like"/>
    <property type="match status" value="1"/>
</dbReference>
<comment type="caution">
    <text evidence="2">The sequence shown here is derived from an EMBL/GenBank/DDBJ whole genome shotgun (WGS) entry which is preliminary data.</text>
</comment>
<organism evidence="2 3">
    <name type="scientific">Peptoanaerobacter stomatis</name>
    <dbReference type="NCBI Taxonomy" id="796937"/>
    <lineage>
        <taxon>Bacteria</taxon>
        <taxon>Bacillati</taxon>
        <taxon>Bacillota</taxon>
        <taxon>Clostridia</taxon>
        <taxon>Peptostreptococcales</taxon>
        <taxon>Filifactoraceae</taxon>
        <taxon>Peptoanaerobacter</taxon>
    </lineage>
</organism>
<dbReference type="RefSeq" id="WP_009524974.1">
    <property type="nucleotide sequence ID" value="NZ_JBQMYE010000088.1"/>
</dbReference>
<dbReference type="PATRIC" id="fig|796937.3.peg.1971"/>
<gene>
    <name evidence="2" type="ORF">HMPREF9629_00738</name>
</gene>
<dbReference type="GO" id="GO:0061503">
    <property type="term" value="F:tRNA threonylcarbamoyladenosine dehydratase"/>
    <property type="evidence" value="ECO:0007669"/>
    <property type="project" value="TreeGrafter"/>
</dbReference>
<dbReference type="GO" id="GO:0008641">
    <property type="term" value="F:ubiquitin-like modifier activating enzyme activity"/>
    <property type="evidence" value="ECO:0007669"/>
    <property type="project" value="InterPro"/>
</dbReference>
<dbReference type="InterPro" id="IPR035985">
    <property type="entry name" value="Ubiquitin-activating_enz"/>
</dbReference>
<dbReference type="HOGENOM" id="CLU_013325_4_1_9"/>
<dbReference type="Pfam" id="PF00899">
    <property type="entry name" value="ThiF"/>
    <property type="match status" value="1"/>
</dbReference>
<dbReference type="AlphaFoldDB" id="G9X2Y1"/>
<dbReference type="Gene3D" id="3.40.50.720">
    <property type="entry name" value="NAD(P)-binding Rossmann-like Domain"/>
    <property type="match status" value="1"/>
</dbReference>
<dbReference type="InterPro" id="IPR045886">
    <property type="entry name" value="ThiF/MoeB/HesA"/>
</dbReference>
<sequence length="232" mass="26002">MNLSNEFTRLEIVIGQDKLKEFSKKHIAIFGLGGVGGFAVESLARSAIGILTIVDYDTVDITNINRQIIADRLSLGKYKTDLFEERLLKINPNIKINKITKKYTEQEKDEFFADYDYIIDAIDMVTSKISLIKTAYEKKIPIISSMGMGNRLDPSKIKITTIDKTNMCKLAKVMRKELKRLGITDLKCVYSSEEITVSEKILNGNKMINGSTAFVPSVAGIMTASEVVRSFL</sequence>
<dbReference type="PANTHER" id="PTHR43267">
    <property type="entry name" value="TRNA THREONYLCARBAMOYLADENOSINE DEHYDRATASE"/>
    <property type="match status" value="1"/>
</dbReference>
<name>G9X2Y1_9FIRM</name>
<dbReference type="GO" id="GO:0061504">
    <property type="term" value="P:cyclic threonylcarbamoyladenosine biosynthetic process"/>
    <property type="evidence" value="ECO:0007669"/>
    <property type="project" value="TreeGrafter"/>
</dbReference>
<reference evidence="2 3" key="1">
    <citation type="submission" date="2011-08" db="EMBL/GenBank/DDBJ databases">
        <title>The Genome Sequence of Eubacteriaceae bacterium ACC19a.</title>
        <authorList>
            <consortium name="The Broad Institute Genome Sequencing Platform"/>
            <person name="Earl A."/>
            <person name="Ward D."/>
            <person name="Feldgarden M."/>
            <person name="Gevers D."/>
            <person name="Sizova M."/>
            <person name="Hazen A."/>
            <person name="Epstein S."/>
            <person name="Young S.K."/>
            <person name="Zeng Q."/>
            <person name="Gargeya S."/>
            <person name="Fitzgerald M."/>
            <person name="Haas B."/>
            <person name="Abouelleil A."/>
            <person name="Alvarado L."/>
            <person name="Arachchi H.M."/>
            <person name="Berlin A."/>
            <person name="Brown A."/>
            <person name="Chapman S.B."/>
            <person name="Chen Z."/>
            <person name="Dunbar C."/>
            <person name="Freedman E."/>
            <person name="Gearin G."/>
            <person name="Gellesch M."/>
            <person name="Goldberg J."/>
            <person name="Griggs A."/>
            <person name="Gujja S."/>
            <person name="Heiman D."/>
            <person name="Howarth C."/>
            <person name="Larson L."/>
            <person name="Lui A."/>
            <person name="MacDonald P.J.P."/>
            <person name="Montmayeur A."/>
            <person name="Murphy C."/>
            <person name="Neiman D."/>
            <person name="Pearson M."/>
            <person name="Priest M."/>
            <person name="Roberts A."/>
            <person name="Saif S."/>
            <person name="Shea T."/>
            <person name="Shenoy N."/>
            <person name="Sisk P."/>
            <person name="Stolte C."/>
            <person name="Sykes S."/>
            <person name="Wortman J."/>
            <person name="Nusbaum C."/>
            <person name="Birren B."/>
        </authorList>
    </citation>
    <scope>NUCLEOTIDE SEQUENCE [LARGE SCALE GENOMIC DNA]</scope>
    <source>
        <strain evidence="2 3">ACC19a</strain>
    </source>
</reference>
<dbReference type="Proteomes" id="UP000006437">
    <property type="component" value="Unassembled WGS sequence"/>
</dbReference>